<accession>A0A8C2NMU1</accession>
<proteinExistence type="predicted"/>
<name>A0A8C2NMU1_CAPHI</name>
<dbReference type="InterPro" id="IPR001909">
    <property type="entry name" value="KRAB"/>
</dbReference>
<protein>
    <recommendedName>
        <fullName evidence="1">KRAB domain-containing protein</fullName>
    </recommendedName>
</protein>
<dbReference type="SUPFAM" id="SSF109640">
    <property type="entry name" value="KRAB domain (Kruppel-associated box)"/>
    <property type="match status" value="1"/>
</dbReference>
<sequence>MMENYSNLISLGHSISKPDIIVLLEEGRDPWMVVREEARSWNTDLDSTTASGSH</sequence>
<organism evidence="2">
    <name type="scientific">Capra hircus</name>
    <name type="common">Goat</name>
    <dbReference type="NCBI Taxonomy" id="9925"/>
    <lineage>
        <taxon>Eukaryota</taxon>
        <taxon>Metazoa</taxon>
        <taxon>Chordata</taxon>
        <taxon>Craniata</taxon>
        <taxon>Vertebrata</taxon>
        <taxon>Euteleostomi</taxon>
        <taxon>Mammalia</taxon>
        <taxon>Eutheria</taxon>
        <taxon>Laurasiatheria</taxon>
        <taxon>Artiodactyla</taxon>
        <taxon>Ruminantia</taxon>
        <taxon>Pecora</taxon>
        <taxon>Bovidae</taxon>
        <taxon>Caprinae</taxon>
        <taxon>Capra</taxon>
    </lineage>
</organism>
<reference evidence="2" key="2">
    <citation type="submission" date="2025-08" db="UniProtKB">
        <authorList>
            <consortium name="Ensembl"/>
        </authorList>
    </citation>
    <scope>IDENTIFICATION</scope>
</reference>
<evidence type="ECO:0000259" key="1">
    <source>
        <dbReference type="PROSITE" id="PS50805"/>
    </source>
</evidence>
<evidence type="ECO:0000313" key="2">
    <source>
        <dbReference type="Ensembl" id="ENSCHIP00010006685.1"/>
    </source>
</evidence>
<feature type="domain" description="KRAB" evidence="1">
    <location>
        <begin position="1"/>
        <end position="43"/>
    </location>
</feature>
<reference evidence="2" key="1">
    <citation type="submission" date="2019-03" db="EMBL/GenBank/DDBJ databases">
        <title>Genome sequencing and reference-guided assembly of Black Bengal Goat (Capra hircus).</title>
        <authorList>
            <person name="Siddiki A.Z."/>
            <person name="Baten A."/>
            <person name="Billah M."/>
            <person name="Alam M.A.U."/>
            <person name="Shawrob K.S.M."/>
            <person name="Saha S."/>
            <person name="Chowdhury M."/>
            <person name="Rahman A.H."/>
            <person name="Stear M."/>
            <person name="Miah G."/>
            <person name="Das G.B."/>
            <person name="Hossain M.M."/>
            <person name="Kumkum M."/>
            <person name="Islam M.S."/>
            <person name="Mollah A.M."/>
            <person name="Ahsan A."/>
            <person name="Tusar F."/>
            <person name="Khan M.K.I."/>
        </authorList>
    </citation>
    <scope>NUCLEOTIDE SEQUENCE [LARGE SCALE GENOMIC DNA]</scope>
</reference>
<dbReference type="InterPro" id="IPR036051">
    <property type="entry name" value="KRAB_dom_sf"/>
</dbReference>
<dbReference type="PROSITE" id="PS50805">
    <property type="entry name" value="KRAB"/>
    <property type="match status" value="1"/>
</dbReference>
<dbReference type="GO" id="GO:0006355">
    <property type="term" value="P:regulation of DNA-templated transcription"/>
    <property type="evidence" value="ECO:0007669"/>
    <property type="project" value="InterPro"/>
</dbReference>
<dbReference type="Ensembl" id="ENSCHIT00010009310.1">
    <property type="protein sequence ID" value="ENSCHIP00010006685.1"/>
    <property type="gene ID" value="ENSCHIG00010004812.1"/>
</dbReference>
<dbReference type="AlphaFoldDB" id="A0A8C2NMU1"/>